<proteinExistence type="predicted"/>
<evidence type="ECO:0000313" key="2">
    <source>
        <dbReference type="Proteomes" id="UP000308886"/>
    </source>
</evidence>
<comment type="caution">
    <text evidence="1">The sequence shown here is derived from an EMBL/GenBank/DDBJ whole genome shotgun (WGS) entry which is preliminary data.</text>
</comment>
<gene>
    <name evidence="1" type="ORF">E5358_13800</name>
</gene>
<protein>
    <submittedName>
        <fullName evidence="1">Transporter</fullName>
    </submittedName>
</protein>
<keyword evidence="2" id="KW-1185">Reference proteome</keyword>
<organism evidence="1 2">
    <name type="scientific">Palleniella muris</name>
    <dbReference type="NCBI Taxonomy" id="3038145"/>
    <lineage>
        <taxon>Bacteria</taxon>
        <taxon>Pseudomonadati</taxon>
        <taxon>Bacteroidota</taxon>
        <taxon>Bacteroidia</taxon>
        <taxon>Bacteroidales</taxon>
        <taxon>Prevotellaceae</taxon>
        <taxon>Palleniella</taxon>
    </lineage>
</organism>
<dbReference type="EMBL" id="SRZC01000031">
    <property type="protein sequence ID" value="TGX80041.1"/>
    <property type="molecule type" value="Genomic_DNA"/>
</dbReference>
<evidence type="ECO:0000313" key="1">
    <source>
        <dbReference type="EMBL" id="TGX80041.1"/>
    </source>
</evidence>
<reference evidence="1" key="1">
    <citation type="submission" date="2019-04" db="EMBL/GenBank/DDBJ databases">
        <title>Microbes associate with the intestines of laboratory mice.</title>
        <authorList>
            <person name="Navarre W."/>
            <person name="Wong E."/>
            <person name="Huang K."/>
            <person name="Tropini C."/>
            <person name="Ng K."/>
            <person name="Yu B."/>
        </authorList>
    </citation>
    <scope>NUCLEOTIDE SEQUENCE</scope>
    <source>
        <strain evidence="1">NM73_A23</strain>
    </source>
</reference>
<dbReference type="Proteomes" id="UP000308886">
    <property type="component" value="Unassembled WGS sequence"/>
</dbReference>
<accession>A0AC61QM18</accession>
<sequence length="474" mass="51371">MKKACLTLLSVASVSGAYAGGMLTNTNQNIAFLRNPAREGAIGIDGVYSNPAGVAFLNDGMHLSLNWQAAFQTRTVFTTSPFLDHTLSGENKTKRYKGNAQVPFIPSVQAAYNTGKWSFQFNFAISGGGGTCEFDKGLGSFESTLGGMATSVAGLINQFNQIPGMALPTVNSYDMEGYMQGKQYYFGFTLGTAYKVTDNFSVYGGIRALYGTAKYQARISDIIVNGNQHLNQYVDGLTAKLGQLGQLGVTLPPAVTEQLAAVNAYKNGVDLESDQTGFGISPIIGVDWKIGTLNLAGKYEFRTRMSMKNKSNLAQAGMMSAVEQFVDGTSVREDSPALLALGAQWSVLPNVRINAGYHHFYDKQSKKAGNKQELLSGGTNEYLGGVEWNTTEKVTVSAGFQVTRYGLTDAYMSDISFVTNSTSFGFGCKYKVNENVSLQAAYFKTFYDKYKTQDGMNEFTRSNDVIGVGCDIEF</sequence>
<name>A0AC61QM18_9BACT</name>